<reference evidence="14" key="3">
    <citation type="submission" date="2010-09" db="EMBL/GenBank/DDBJ databases">
        <title>Annotation of Gaeumannomyces graminis var. tritici R3-111a-1.</title>
        <authorList>
            <consortium name="The Broad Institute Genome Sequencing Platform"/>
            <person name="Ma L.-J."/>
            <person name="Dead R."/>
            <person name="Young S.K."/>
            <person name="Zeng Q."/>
            <person name="Gargeya S."/>
            <person name="Fitzgerald M."/>
            <person name="Haas B."/>
            <person name="Abouelleil A."/>
            <person name="Alvarado L."/>
            <person name="Arachchi H.M."/>
            <person name="Berlin A."/>
            <person name="Brown A."/>
            <person name="Chapman S.B."/>
            <person name="Chen Z."/>
            <person name="Dunbar C."/>
            <person name="Freedman E."/>
            <person name="Gearin G."/>
            <person name="Gellesch M."/>
            <person name="Goldberg J."/>
            <person name="Griggs A."/>
            <person name="Gujja S."/>
            <person name="Heiman D."/>
            <person name="Howarth C."/>
            <person name="Larson L."/>
            <person name="Lui A."/>
            <person name="MacDonald P.J.P."/>
            <person name="Mehta T."/>
            <person name="Montmayeur A."/>
            <person name="Murphy C."/>
            <person name="Neiman D."/>
            <person name="Pearson M."/>
            <person name="Priest M."/>
            <person name="Roberts A."/>
            <person name="Saif S."/>
            <person name="Shea T."/>
            <person name="Shenoy N."/>
            <person name="Sisk P."/>
            <person name="Stolte C."/>
            <person name="Sykes S."/>
            <person name="Yandava C."/>
            <person name="Wortman J."/>
            <person name="Nusbaum C."/>
            <person name="Birren B."/>
        </authorList>
    </citation>
    <scope>NUCLEOTIDE SEQUENCE</scope>
    <source>
        <strain evidence="14">R3-111a-1</strain>
    </source>
</reference>
<dbReference type="VEuPathDB" id="FungiDB:GGTG_11965"/>
<keyword evidence="5" id="KW-0678">Repressor</keyword>
<dbReference type="Pfam" id="PF09497">
    <property type="entry name" value="Med12"/>
    <property type="match status" value="1"/>
</dbReference>
<feature type="region of interest" description="Disordered" evidence="12">
    <location>
        <begin position="1450"/>
        <end position="1478"/>
    </location>
</feature>
<reference evidence="15" key="4">
    <citation type="journal article" date="2015" name="G3 (Bethesda)">
        <title>Genome sequences of three phytopathogenic species of the Magnaporthaceae family of fungi.</title>
        <authorList>
            <person name="Okagaki L.H."/>
            <person name="Nunes C.C."/>
            <person name="Sailsbery J."/>
            <person name="Clay B."/>
            <person name="Brown D."/>
            <person name="John T."/>
            <person name="Oh Y."/>
            <person name="Young N."/>
            <person name="Fitzgerald M."/>
            <person name="Haas B.J."/>
            <person name="Zeng Q."/>
            <person name="Young S."/>
            <person name="Adiconis X."/>
            <person name="Fan L."/>
            <person name="Levin J.Z."/>
            <person name="Mitchell T.K."/>
            <person name="Okubara P.A."/>
            <person name="Farman M.L."/>
            <person name="Kohn L.M."/>
            <person name="Birren B."/>
            <person name="Ma L.-J."/>
            <person name="Dean R.A."/>
        </authorList>
    </citation>
    <scope>NUCLEOTIDE SEQUENCE</scope>
    <source>
        <strain evidence="15">R3-111a-1</strain>
    </source>
</reference>
<feature type="compositionally biased region" description="Polar residues" evidence="12">
    <location>
        <begin position="1607"/>
        <end position="1620"/>
    </location>
</feature>
<evidence type="ECO:0000256" key="8">
    <source>
        <dbReference type="ARBA" id="ARBA00023163"/>
    </source>
</evidence>
<evidence type="ECO:0000313" key="16">
    <source>
        <dbReference type="Proteomes" id="UP000006039"/>
    </source>
</evidence>
<reference evidence="16" key="1">
    <citation type="submission" date="2010-07" db="EMBL/GenBank/DDBJ databases">
        <title>The genome sequence of Gaeumannomyces graminis var. tritici strain R3-111a-1.</title>
        <authorList>
            <consortium name="The Broad Institute Genome Sequencing Platform"/>
            <person name="Ma L.-J."/>
            <person name="Dead R."/>
            <person name="Young S."/>
            <person name="Zeng Q."/>
            <person name="Koehrsen M."/>
            <person name="Alvarado L."/>
            <person name="Berlin A."/>
            <person name="Chapman S.B."/>
            <person name="Chen Z."/>
            <person name="Freedman E."/>
            <person name="Gellesch M."/>
            <person name="Goldberg J."/>
            <person name="Griggs A."/>
            <person name="Gujja S."/>
            <person name="Heilman E.R."/>
            <person name="Heiman D."/>
            <person name="Hepburn T."/>
            <person name="Howarth C."/>
            <person name="Jen D."/>
            <person name="Larson L."/>
            <person name="Mehta T."/>
            <person name="Neiman D."/>
            <person name="Pearson M."/>
            <person name="Roberts A."/>
            <person name="Saif S."/>
            <person name="Shea T."/>
            <person name="Shenoy N."/>
            <person name="Sisk P."/>
            <person name="Stolte C."/>
            <person name="Sykes S."/>
            <person name="Walk T."/>
            <person name="White J."/>
            <person name="Yandava C."/>
            <person name="Haas B."/>
            <person name="Nusbaum C."/>
            <person name="Birren B."/>
        </authorList>
    </citation>
    <scope>NUCLEOTIDE SEQUENCE [LARGE SCALE GENOMIC DNA]</scope>
    <source>
        <strain evidence="16">R3-111a-1</strain>
    </source>
</reference>
<dbReference type="GeneID" id="20352423"/>
<dbReference type="PANTHER" id="PTHR46567:SF1">
    <property type="entry name" value="MEDIATOR OF RNA POLYMERASE II TRANSCRIPTION SUBUNIT 12"/>
    <property type="match status" value="1"/>
</dbReference>
<comment type="similarity">
    <text evidence="2">Belongs to the Mediator complex subunit 12 family.</text>
</comment>
<evidence type="ECO:0000256" key="7">
    <source>
        <dbReference type="ARBA" id="ARBA00023159"/>
    </source>
</evidence>
<evidence type="ECO:0000256" key="9">
    <source>
        <dbReference type="ARBA" id="ARBA00023242"/>
    </source>
</evidence>
<evidence type="ECO:0000256" key="6">
    <source>
        <dbReference type="ARBA" id="ARBA00023015"/>
    </source>
</evidence>
<evidence type="ECO:0000256" key="5">
    <source>
        <dbReference type="ARBA" id="ARBA00022491"/>
    </source>
</evidence>
<feature type="compositionally biased region" description="Low complexity" evidence="12">
    <location>
        <begin position="1556"/>
        <end position="1573"/>
    </location>
</feature>
<dbReference type="EnsemblFungi" id="EJT70942">
    <property type="protein sequence ID" value="EJT70942"/>
    <property type="gene ID" value="GGTG_11965"/>
</dbReference>
<feature type="region of interest" description="Disordered" evidence="12">
    <location>
        <begin position="1547"/>
        <end position="1629"/>
    </location>
</feature>
<reference evidence="14" key="2">
    <citation type="submission" date="2010-07" db="EMBL/GenBank/DDBJ databases">
        <authorList>
            <consortium name="The Broad Institute Genome Sequencing Platform"/>
            <consortium name="Broad Institute Genome Sequencing Center for Infectious Disease"/>
            <person name="Ma L.-J."/>
            <person name="Dead R."/>
            <person name="Young S."/>
            <person name="Zeng Q."/>
            <person name="Koehrsen M."/>
            <person name="Alvarado L."/>
            <person name="Berlin A."/>
            <person name="Chapman S.B."/>
            <person name="Chen Z."/>
            <person name="Freedman E."/>
            <person name="Gellesch M."/>
            <person name="Goldberg J."/>
            <person name="Griggs A."/>
            <person name="Gujja S."/>
            <person name="Heilman E.R."/>
            <person name="Heiman D."/>
            <person name="Hepburn T."/>
            <person name="Howarth C."/>
            <person name="Jen D."/>
            <person name="Larson L."/>
            <person name="Mehta T."/>
            <person name="Neiman D."/>
            <person name="Pearson M."/>
            <person name="Roberts A."/>
            <person name="Saif S."/>
            <person name="Shea T."/>
            <person name="Shenoy N."/>
            <person name="Sisk P."/>
            <person name="Stolte C."/>
            <person name="Sykes S."/>
            <person name="Walk T."/>
            <person name="White J."/>
            <person name="Yandava C."/>
            <person name="Haas B."/>
            <person name="Nusbaum C."/>
            <person name="Birren B."/>
        </authorList>
    </citation>
    <scope>NUCLEOTIDE SEQUENCE</scope>
    <source>
        <strain evidence="14">R3-111a-1</strain>
    </source>
</reference>
<dbReference type="EMBL" id="GL385401">
    <property type="protein sequence ID" value="EJT70942.1"/>
    <property type="molecule type" value="Genomic_DNA"/>
</dbReference>
<dbReference type="Pfam" id="PF25326">
    <property type="entry name" value="ARM_SRB8"/>
    <property type="match status" value="1"/>
</dbReference>
<evidence type="ECO:0000256" key="1">
    <source>
        <dbReference type="ARBA" id="ARBA00004123"/>
    </source>
</evidence>
<comment type="subunit">
    <text evidence="3">Component of the SRB8-11 complex, which itself associates with the Mediator complex.</text>
</comment>
<proteinExistence type="inferred from homology"/>
<evidence type="ECO:0000256" key="4">
    <source>
        <dbReference type="ARBA" id="ARBA00019622"/>
    </source>
</evidence>
<evidence type="ECO:0000313" key="14">
    <source>
        <dbReference type="EMBL" id="EJT70942.1"/>
    </source>
</evidence>
<evidence type="ECO:0000259" key="13">
    <source>
        <dbReference type="SMART" id="SM01281"/>
    </source>
</evidence>
<organism evidence="14">
    <name type="scientific">Gaeumannomyces tritici (strain R3-111a-1)</name>
    <name type="common">Wheat and barley take-all root rot fungus</name>
    <name type="synonym">Gaeumannomyces graminis var. tritici</name>
    <dbReference type="NCBI Taxonomy" id="644352"/>
    <lineage>
        <taxon>Eukaryota</taxon>
        <taxon>Fungi</taxon>
        <taxon>Dikarya</taxon>
        <taxon>Ascomycota</taxon>
        <taxon>Pezizomycotina</taxon>
        <taxon>Sordariomycetes</taxon>
        <taxon>Sordariomycetidae</taxon>
        <taxon>Magnaporthales</taxon>
        <taxon>Magnaporthaceae</taxon>
        <taxon>Gaeumannomyces</taxon>
    </lineage>
</organism>
<accession>J3PEN4</accession>
<keyword evidence="6" id="KW-0805">Transcription regulation</keyword>
<dbReference type="RefSeq" id="XP_009228120.1">
    <property type="nucleotide sequence ID" value="XM_009229856.1"/>
</dbReference>
<feature type="domain" description="Mediator complex subunit Med12" evidence="13">
    <location>
        <begin position="304"/>
        <end position="367"/>
    </location>
</feature>
<evidence type="ECO:0000313" key="15">
    <source>
        <dbReference type="EnsemblFungi" id="EJT70942"/>
    </source>
</evidence>
<dbReference type="GO" id="GO:0003712">
    <property type="term" value="F:transcription coregulator activity"/>
    <property type="evidence" value="ECO:0007669"/>
    <property type="project" value="InterPro"/>
</dbReference>
<dbReference type="eggNOG" id="KOG4522">
    <property type="taxonomic scope" value="Eukaryota"/>
</dbReference>
<evidence type="ECO:0000256" key="10">
    <source>
        <dbReference type="ARBA" id="ARBA00025661"/>
    </source>
</evidence>
<feature type="region of interest" description="Disordered" evidence="12">
    <location>
        <begin position="146"/>
        <end position="175"/>
    </location>
</feature>
<evidence type="ECO:0000256" key="3">
    <source>
        <dbReference type="ARBA" id="ARBA00011629"/>
    </source>
</evidence>
<evidence type="ECO:0000256" key="12">
    <source>
        <dbReference type="SAM" id="MobiDB-lite"/>
    </source>
</evidence>
<dbReference type="GO" id="GO:0006357">
    <property type="term" value="P:regulation of transcription by RNA polymerase II"/>
    <property type="evidence" value="ECO:0007669"/>
    <property type="project" value="InterPro"/>
</dbReference>
<sequence length="1629" mass="178710">MTSRPPLGVPPRQPQRSLSGPQQRLPAPPPTQRTLSQSYLPHDIADTTGTPQPRNGTLRRGGSRLKQELSNDLPISHVALSDSPNAIDHSKPFTPSRIMAMADGGPDMAAAGLSPHPSSARGLSAGMSMLDIPPYDMPHAAYPMPRRRPRFSVPDRRQKSAPAPTPPVKKDTRPKPWTFEVPAVAPRYYARGPSDASGSTTPAKAAGAPARAVSTGSAGASALAAGASADFFPWLGDHPEDQFSATVIKEGYFDKAPSTPETSSAKALVFQTLKQTTRLQGLSVVYTEVLRHRRTLGLVSSLSSFKPPPRVTLTDTKREVWVKDLANPAITLRRLSRTIPHGIRGRVLLDQCLNKKVPIERAVWLAKCVGANEIRAVRRKGTGQSAPALAMGGEAKWTRDWTVCVEQFVEGTITAIKSEDWKWRVDYAMRLARHLSFAELLDKDHYSEWLVSGLENTHLGKLPLWMILTQIHWRDILHLRKHGRRLVGAILNHLSNTQGHTDSDILQPIIGQLRWSVCRLLALAPESFVCPRTWLKHRSLIQESLPTADTSLQAAFTAVDSRNEQLASNCVRSQPAARAVLVRILDATLHSPIPKDLSNQCLAVTKDRAAVARILLEWCTSLQRPGLAKMYIAVGLLKSWAGLGLDITDTILQFLSTTSISEAERKDLVFRLVTELARADLFSTHRYVQWLIARGGLSKPSDVEMDGPCITRLLVELPDSIMNESLRSLRASMLRRASYPVKDQSLELENAIEVMKHILGMQPGPGYYARRSSGPPPMSLNNYTKRLAKTVCSVKLQVAFWLRTTFLEVLKQQQLQQQQQHLKGAVGLPSDAFFCSCRRILEACQDFTMLGDLLRALSVAPSADILASCSDTLMLHYPVFNATGVLKPLFETLLARLGPIVAEEHGSGVRRLLASLAALAGRMPGRNDLAARLSRDLNRYDRTSEIDACSPVSDNNPEAELQEEGAIEKLLASGTSIDKPTLERLFEHLVGLLHQFGDKDEERLRYPIGLLVRLRVLDPKQFDYLMAMWIRAQSRRPNRLNPLLVYPPMVSLGCLPFSLVLSALYGEMLSVSAATKTPAQPAPPINPPAGSTVNQEILQLVLRPLTDRSHVQMSTDERYRFHTLQRTVIRTNPNELLTLIRLAATEYATSSAMGKAGLPLASDKLRVALRFALMELVLNDFNTVARVLAAKHTDAGVSRIIERDMEIILMPGIEEDQRLSFDQVLELCNELTLPFCQLKLMASLASEGAITSAAGAGDPIQRLHSQLDLFARAMDKAIDARNITWTGMLSCLNPEITQHLRQKAQARFLELLPSPGRLPHLSDVEIADRVQMAESLVSVIDIIIRGGSTGKSPPLASSMVDKLTDLWEILATTAARSRAAELEFDSAEDEDETAAAIATCDAIRRHWLPQLLTFMTLHTATLDPLKASVDLRARAIIVLSGIAIELGNGEGPGYDDAHPKAPPQSSAGAADHQATPAAEATVPLSQRVLDLALVLVDNLPEEVRASVARALREHTSDARLRYLTSWTADPADRHFLVPVSLVTGAGAGQQHQPQVTAPSGATPTTPTPLSAGPDGRQPQQPPPPQQPPTQFKGRPFAPRRWELLNEPTPNIGENDSSLSLSLFRASKLQ</sequence>
<keyword evidence="7" id="KW-0010">Activator</keyword>
<keyword evidence="9" id="KW-0539">Nucleus</keyword>
<comment type="subcellular location">
    <subcellularLocation>
        <location evidence="1">Nucleus</location>
    </subcellularLocation>
</comment>
<dbReference type="InterPro" id="IPR057344">
    <property type="entry name" value="ARM_SRB8"/>
</dbReference>
<gene>
    <name evidence="15" type="primary">20352423</name>
    <name evidence="14" type="ORF">GGTG_11965</name>
</gene>
<name>J3PEN4_GAET3</name>
<keyword evidence="8" id="KW-0804">Transcription</keyword>
<evidence type="ECO:0000256" key="2">
    <source>
        <dbReference type="ARBA" id="ARBA00010289"/>
    </source>
</evidence>
<dbReference type="HOGENOM" id="CLU_002034_1_0_1"/>
<reference evidence="15" key="5">
    <citation type="submission" date="2018-04" db="UniProtKB">
        <authorList>
            <consortium name="EnsemblFungi"/>
        </authorList>
    </citation>
    <scope>IDENTIFICATION</scope>
    <source>
        <strain evidence="15">R3-111a-1</strain>
    </source>
</reference>
<dbReference type="GO" id="GO:0016592">
    <property type="term" value="C:mediator complex"/>
    <property type="evidence" value="ECO:0007669"/>
    <property type="project" value="InterPro"/>
</dbReference>
<dbReference type="SMART" id="SM01281">
    <property type="entry name" value="Med12"/>
    <property type="match status" value="1"/>
</dbReference>
<feature type="region of interest" description="Disordered" evidence="12">
    <location>
        <begin position="1"/>
        <end position="70"/>
    </location>
</feature>
<dbReference type="Proteomes" id="UP000006039">
    <property type="component" value="Unassembled WGS sequence"/>
</dbReference>
<keyword evidence="16" id="KW-1185">Reference proteome</keyword>
<protein>
    <recommendedName>
        <fullName evidence="4">Mediator of RNA polymerase II transcription subunit 12</fullName>
    </recommendedName>
    <alternativeName>
        <fullName evidence="11">Mediator complex subunit 12</fullName>
    </alternativeName>
</protein>
<dbReference type="PANTHER" id="PTHR46567">
    <property type="entry name" value="MEDIATOR OF RNA POLYMERASE II TRANSCRIPTION SUBUNIT 12"/>
    <property type="match status" value="1"/>
</dbReference>
<dbReference type="InterPro" id="IPR019035">
    <property type="entry name" value="Mediator_Med12"/>
</dbReference>
<dbReference type="STRING" id="644352.J3PEN4"/>
<comment type="function">
    <text evidence="10">Component of the SRB8-11 complex. The SRB8-11 complex is a regulatory module of the Mediator complex which is itself involved in regulation of basal and activated RNA polymerase II-dependent transcription. The SRB8-11 complex may be involved in the transcriptional repression of a subset of genes regulated by Mediator. It may inhibit the association of the Mediator complex with RNA polymerase II to form the holoenzyme complex.</text>
</comment>
<evidence type="ECO:0000256" key="11">
    <source>
        <dbReference type="ARBA" id="ARBA00032010"/>
    </source>
</evidence>
<dbReference type="OrthoDB" id="20828at2759"/>